<keyword evidence="9" id="KW-1185">Reference proteome</keyword>
<evidence type="ECO:0000256" key="6">
    <source>
        <dbReference type="ARBA" id="ARBA00023163"/>
    </source>
</evidence>
<dbReference type="SUPFAM" id="SSF53098">
    <property type="entry name" value="Ribonuclease H-like"/>
    <property type="match status" value="1"/>
</dbReference>
<evidence type="ECO:0000256" key="2">
    <source>
        <dbReference type="ARBA" id="ARBA00022723"/>
    </source>
</evidence>
<sequence>MEEEFEESSNSIIADDEIVEKGTCDSRKYHLDITEPANSLLRYFEYLRGDKIAKCRVCMKKISRKYGNTSGMKRHLMIHRRLYKEFLSSKSVQNVNKLKEERPTSSQSSAQSTISNFIEQKQQKWETTHHKSKLIDEAILRFICLSAHPLSLTEQSGFEDMISILCPSYKLKSREYMTELLSEKYKQKYLEVKSSLQLNGYFSFTTDLWQSKNKKKSFLRCWKLIGIEPVFEEHTALTISNKIDNVLNDFSISPSQVHIFMRDAASSMKKAIEDLNYQNFDCFLHKIALAVNDATEHRTKAVGDVKKQIQICRELVAFYNRSSEFQRTLLRQQQLIDAPKTF</sequence>
<keyword evidence="5" id="KW-0805">Transcription regulation</keyword>
<dbReference type="InterPro" id="IPR003656">
    <property type="entry name" value="Znf_BED"/>
</dbReference>
<evidence type="ECO:0000313" key="9">
    <source>
        <dbReference type="Proteomes" id="UP000887563"/>
    </source>
</evidence>
<evidence type="ECO:0000256" key="4">
    <source>
        <dbReference type="ARBA" id="ARBA00022833"/>
    </source>
</evidence>
<dbReference type="GO" id="GO:0005634">
    <property type="term" value="C:nucleus"/>
    <property type="evidence" value="ECO:0007669"/>
    <property type="project" value="UniProtKB-SubCell"/>
</dbReference>
<keyword evidence="2" id="KW-0479">Metal-binding</keyword>
<dbReference type="InterPro" id="IPR036236">
    <property type="entry name" value="Znf_C2H2_sf"/>
</dbReference>
<dbReference type="AlphaFoldDB" id="A0A914N7M1"/>
<dbReference type="GO" id="GO:0008270">
    <property type="term" value="F:zinc ion binding"/>
    <property type="evidence" value="ECO:0007669"/>
    <property type="project" value="UniProtKB-KW"/>
</dbReference>
<dbReference type="InterPro" id="IPR052035">
    <property type="entry name" value="ZnF_BED_domain_contain"/>
</dbReference>
<dbReference type="PANTHER" id="PTHR46481">
    <property type="entry name" value="ZINC FINGER BED DOMAIN-CONTAINING PROTEIN 4"/>
    <property type="match status" value="1"/>
</dbReference>
<organism evidence="9 10">
    <name type="scientific">Meloidogyne incognita</name>
    <name type="common">Southern root-knot nematode worm</name>
    <name type="synonym">Oxyuris incognita</name>
    <dbReference type="NCBI Taxonomy" id="6306"/>
    <lineage>
        <taxon>Eukaryota</taxon>
        <taxon>Metazoa</taxon>
        <taxon>Ecdysozoa</taxon>
        <taxon>Nematoda</taxon>
        <taxon>Chromadorea</taxon>
        <taxon>Rhabditida</taxon>
        <taxon>Tylenchina</taxon>
        <taxon>Tylenchomorpha</taxon>
        <taxon>Tylenchoidea</taxon>
        <taxon>Meloidogynidae</taxon>
        <taxon>Meloidogyninae</taxon>
        <taxon>Meloidogyne</taxon>
        <taxon>Meloidogyne incognita group</taxon>
    </lineage>
</organism>
<proteinExistence type="predicted"/>
<keyword evidence="6" id="KW-0804">Transcription</keyword>
<keyword evidence="4" id="KW-0862">Zinc</keyword>
<evidence type="ECO:0000313" key="10">
    <source>
        <dbReference type="WBParaSite" id="Minc3s03391g33708"/>
    </source>
</evidence>
<keyword evidence="7" id="KW-0539">Nucleus</keyword>
<evidence type="ECO:0000256" key="5">
    <source>
        <dbReference type="ARBA" id="ARBA00023015"/>
    </source>
</evidence>
<protein>
    <submittedName>
        <fullName evidence="10">BED-type domain-containing protein</fullName>
    </submittedName>
</protein>
<evidence type="ECO:0000256" key="3">
    <source>
        <dbReference type="ARBA" id="ARBA00022771"/>
    </source>
</evidence>
<dbReference type="SUPFAM" id="SSF140996">
    <property type="entry name" value="Hermes dimerisation domain"/>
    <property type="match status" value="1"/>
</dbReference>
<dbReference type="SMART" id="SM00614">
    <property type="entry name" value="ZnF_BED"/>
    <property type="match status" value="1"/>
</dbReference>
<dbReference type="GO" id="GO:0003677">
    <property type="term" value="F:DNA binding"/>
    <property type="evidence" value="ECO:0007669"/>
    <property type="project" value="InterPro"/>
</dbReference>
<reference evidence="10" key="1">
    <citation type="submission" date="2022-11" db="UniProtKB">
        <authorList>
            <consortium name="WormBaseParasite"/>
        </authorList>
    </citation>
    <scope>IDENTIFICATION</scope>
</reference>
<dbReference type="PANTHER" id="PTHR46481:SF10">
    <property type="entry name" value="ZINC FINGER BED DOMAIN-CONTAINING PROTEIN 39"/>
    <property type="match status" value="1"/>
</dbReference>
<accession>A0A914N7M1</accession>
<dbReference type="Proteomes" id="UP000887563">
    <property type="component" value="Unplaced"/>
</dbReference>
<evidence type="ECO:0000256" key="1">
    <source>
        <dbReference type="ARBA" id="ARBA00004123"/>
    </source>
</evidence>
<dbReference type="GO" id="GO:0009791">
    <property type="term" value="P:post-embryonic development"/>
    <property type="evidence" value="ECO:0007669"/>
    <property type="project" value="UniProtKB-ARBA"/>
</dbReference>
<comment type="subcellular location">
    <subcellularLocation>
        <location evidence="1">Nucleus</location>
    </subcellularLocation>
</comment>
<keyword evidence="3" id="KW-0863">Zinc-finger</keyword>
<name>A0A914N7M1_MELIC</name>
<dbReference type="WBParaSite" id="Minc3s03391g33708">
    <property type="protein sequence ID" value="Minc3s03391g33708"/>
    <property type="gene ID" value="Minc3s03391g33708"/>
</dbReference>
<evidence type="ECO:0000259" key="8">
    <source>
        <dbReference type="Pfam" id="PF02892"/>
    </source>
</evidence>
<dbReference type="InterPro" id="IPR012337">
    <property type="entry name" value="RNaseH-like_sf"/>
</dbReference>
<dbReference type="Pfam" id="PF02892">
    <property type="entry name" value="zf-BED"/>
    <property type="match status" value="1"/>
</dbReference>
<evidence type="ECO:0000256" key="7">
    <source>
        <dbReference type="ARBA" id="ARBA00023242"/>
    </source>
</evidence>
<feature type="domain" description="BED-type" evidence="8">
    <location>
        <begin position="42"/>
        <end position="76"/>
    </location>
</feature>
<dbReference type="SUPFAM" id="SSF57667">
    <property type="entry name" value="beta-beta-alpha zinc fingers"/>
    <property type="match status" value="1"/>
</dbReference>